<dbReference type="InterPro" id="IPR047629">
    <property type="entry name" value="IS1182_transpos"/>
</dbReference>
<protein>
    <submittedName>
        <fullName evidence="4">Transposase, IS4 family</fullName>
    </submittedName>
</protein>
<feature type="domain" description="Transposase DDE" evidence="3">
    <location>
        <begin position="364"/>
        <end position="479"/>
    </location>
</feature>
<dbReference type="Pfam" id="PF05598">
    <property type="entry name" value="DUF772"/>
    <property type="match status" value="1"/>
</dbReference>
<dbReference type="Proteomes" id="UP000190675">
    <property type="component" value="Chromosome I"/>
</dbReference>
<sequence length="494" mass="55146">MIPLLNRGGMMKGFVQGADRQQTTLLPECLDDWVDESNPVRAVDVFVDALELRELGFDGVNPAATGRPAYHPSAMLKLYIYGYLNRVQSSRRLEREAGRNLEVMWLTGRLVPDHKTIADFRKDNGPAIKKVCAQFVALCRKMGLLAKASVAIDGSKFKAVNSRDNNFTKGKMERRLAQIEESVARYLSQLDTADRQTAASEVPSEELVARTTRLKEKLIKLEEEVKRLKAIEKEMLAAPDQQVSFTDPDSRSMATSGRGSGMVGYNVQAAVDTKNHLIVAHEVTNVGTDKSHLANMANQAKAALEAENLEAFADRGYFKGEEILACEEAGITVTLPKPQTSGAKSEGRFGKQDFRYVAEEDIYVCPAGETLIHRFANEENGLVLHRYWSNTCRTCALKAQCTKGPQRRITRWEHEHVVDAVQARLDKNPDAMRTRRETVEHPFGTLKMRMGATHFLMKTLPKVATEMALHVLAYNLTRVMNIVGIKPFLAAIRA</sequence>
<gene>
    <name evidence="4" type="ORF">SAMN05444169_1430</name>
</gene>
<evidence type="ECO:0000256" key="1">
    <source>
        <dbReference type="SAM" id="Coils"/>
    </source>
</evidence>
<dbReference type="NCBIfam" id="NF033551">
    <property type="entry name" value="transpos_IS1182"/>
    <property type="match status" value="1"/>
</dbReference>
<dbReference type="InterPro" id="IPR008490">
    <property type="entry name" value="Transposase_InsH_N"/>
</dbReference>
<accession>A0A1M5IAR1</accession>
<dbReference type="EMBL" id="LT670818">
    <property type="protein sequence ID" value="SHG25315.1"/>
    <property type="molecule type" value="Genomic_DNA"/>
</dbReference>
<feature type="coiled-coil region" evidence="1">
    <location>
        <begin position="169"/>
        <end position="238"/>
    </location>
</feature>
<dbReference type="PANTHER" id="PTHR33408">
    <property type="entry name" value="TRANSPOSASE"/>
    <property type="match status" value="1"/>
</dbReference>
<dbReference type="PANTHER" id="PTHR33408:SF2">
    <property type="entry name" value="TRANSPOSASE DDE DOMAIN-CONTAINING PROTEIN"/>
    <property type="match status" value="1"/>
</dbReference>
<evidence type="ECO:0000313" key="5">
    <source>
        <dbReference type="Proteomes" id="UP000190675"/>
    </source>
</evidence>
<organism evidence="4 5">
    <name type="scientific">Bradyrhizobium erythrophlei</name>
    <dbReference type="NCBI Taxonomy" id="1437360"/>
    <lineage>
        <taxon>Bacteria</taxon>
        <taxon>Pseudomonadati</taxon>
        <taxon>Pseudomonadota</taxon>
        <taxon>Alphaproteobacteria</taxon>
        <taxon>Hyphomicrobiales</taxon>
        <taxon>Nitrobacteraceae</taxon>
        <taxon>Bradyrhizobium</taxon>
    </lineage>
</organism>
<evidence type="ECO:0000259" key="2">
    <source>
        <dbReference type="Pfam" id="PF05598"/>
    </source>
</evidence>
<evidence type="ECO:0000259" key="3">
    <source>
        <dbReference type="Pfam" id="PF13751"/>
    </source>
</evidence>
<feature type="domain" description="Transposase InsH N-terminal" evidence="2">
    <location>
        <begin position="29"/>
        <end position="122"/>
    </location>
</feature>
<dbReference type="InterPro" id="IPR025668">
    <property type="entry name" value="Tnp_DDE_dom"/>
</dbReference>
<evidence type="ECO:0000313" key="4">
    <source>
        <dbReference type="EMBL" id="SHG25315.1"/>
    </source>
</evidence>
<reference evidence="4 5" key="1">
    <citation type="submission" date="2016-11" db="EMBL/GenBank/DDBJ databases">
        <authorList>
            <person name="Jaros S."/>
            <person name="Januszkiewicz K."/>
            <person name="Wedrychowicz H."/>
        </authorList>
    </citation>
    <scope>NUCLEOTIDE SEQUENCE [LARGE SCALE GENOMIC DNA]</scope>
    <source>
        <strain evidence="4 5">GAS242</strain>
    </source>
</reference>
<proteinExistence type="predicted"/>
<dbReference type="Pfam" id="PF13751">
    <property type="entry name" value="DDE_Tnp_1_6"/>
    <property type="match status" value="1"/>
</dbReference>
<dbReference type="AlphaFoldDB" id="A0A1M5IAR1"/>
<name>A0A1M5IAR1_9BRAD</name>
<keyword evidence="1" id="KW-0175">Coiled coil</keyword>